<accession>A0ABS9PQI7</accession>
<evidence type="ECO:0000313" key="10">
    <source>
        <dbReference type="Proteomes" id="UP001521911"/>
    </source>
</evidence>
<feature type="transmembrane region" description="Helical" evidence="8">
    <location>
        <begin position="171"/>
        <end position="190"/>
    </location>
</feature>
<evidence type="ECO:0000256" key="8">
    <source>
        <dbReference type="SAM" id="Phobius"/>
    </source>
</evidence>
<evidence type="ECO:0000256" key="5">
    <source>
        <dbReference type="ARBA" id="ARBA00022989"/>
    </source>
</evidence>
<feature type="transmembrane region" description="Helical" evidence="8">
    <location>
        <begin position="210"/>
        <end position="233"/>
    </location>
</feature>
<dbReference type="Pfam" id="PF09594">
    <property type="entry name" value="GT87"/>
    <property type="match status" value="1"/>
</dbReference>
<feature type="transmembrane region" description="Helical" evidence="8">
    <location>
        <begin position="133"/>
        <end position="151"/>
    </location>
</feature>
<keyword evidence="4 8" id="KW-0812">Transmembrane</keyword>
<proteinExistence type="inferred from homology"/>
<evidence type="ECO:0000256" key="6">
    <source>
        <dbReference type="ARBA" id="ARBA00023136"/>
    </source>
</evidence>
<comment type="similarity">
    <text evidence="7">Belongs to the glycosyltransferase 87 family.</text>
</comment>
<organism evidence="9 10">
    <name type="scientific">Corynebacterium singulare</name>
    <dbReference type="NCBI Taxonomy" id="161899"/>
    <lineage>
        <taxon>Bacteria</taxon>
        <taxon>Bacillati</taxon>
        <taxon>Actinomycetota</taxon>
        <taxon>Actinomycetes</taxon>
        <taxon>Mycobacteriales</taxon>
        <taxon>Corynebacteriaceae</taxon>
        <taxon>Corynebacterium</taxon>
    </lineage>
</organism>
<evidence type="ECO:0000256" key="4">
    <source>
        <dbReference type="ARBA" id="ARBA00022692"/>
    </source>
</evidence>
<feature type="transmembrane region" description="Helical" evidence="8">
    <location>
        <begin position="102"/>
        <end position="121"/>
    </location>
</feature>
<comment type="subcellular location">
    <subcellularLocation>
        <location evidence="1">Cell membrane</location>
        <topology evidence="1">Multi-pass membrane protein</topology>
    </subcellularLocation>
</comment>
<gene>
    <name evidence="9" type="ORF">MHK08_00530</name>
</gene>
<comment type="caution">
    <text evidence="9">The sequence shown here is derived from an EMBL/GenBank/DDBJ whole genome shotgun (WGS) entry which is preliminary data.</text>
</comment>
<protein>
    <submittedName>
        <fullName evidence="9">Glycosyltransferase 87 family protein</fullName>
    </submittedName>
</protein>
<dbReference type="InterPro" id="IPR018584">
    <property type="entry name" value="GT87"/>
</dbReference>
<dbReference type="Proteomes" id="UP001521911">
    <property type="component" value="Unassembled WGS sequence"/>
</dbReference>
<feature type="transmembrane region" description="Helical" evidence="8">
    <location>
        <begin position="50"/>
        <end position="70"/>
    </location>
</feature>
<dbReference type="RefSeq" id="WP_239178501.1">
    <property type="nucleotide sequence ID" value="NZ_JAKRDF010000001.1"/>
</dbReference>
<reference evidence="9 10" key="1">
    <citation type="submission" date="2022-02" db="EMBL/GenBank/DDBJ databases">
        <title>Uncovering new skin microbiome diversity through culturing and metagenomics.</title>
        <authorList>
            <person name="Conlan S."/>
            <person name="Deming C."/>
            <person name="Nisc Comparative Sequencing Program N."/>
            <person name="Segre J.A."/>
        </authorList>
    </citation>
    <scope>NUCLEOTIDE SEQUENCE [LARGE SCALE GENOMIC DNA]</scope>
    <source>
        <strain evidence="9 10">ACRQV</strain>
    </source>
</reference>
<keyword evidence="2" id="KW-1003">Cell membrane</keyword>
<name>A0ABS9PQI7_9CORY</name>
<sequence length="259" mass="28952">MTQSLRSSLLPLCLVGLAAMAWLMYLSPHEAGDGSTPRYVIDLDVYREGGFLSCGALGFLAAPASSLTYWTRALWDPSRIGNMAYSGNQSLRGMVSRIAPEHASSLWFLGCIITMAALWWIMRWIEEHTGGEVALMLLASSVVLLCSPVSWSHHYTWLSLAAVYLVLRRRWTFAALTWFVLLARGHWLVPYADHRELGWSWWQQIPGNDYVFVTVVLVIASVWFSSGSMGAAWRHPHARGFTDHPSTAPCPKPTAPESR</sequence>
<evidence type="ECO:0000256" key="1">
    <source>
        <dbReference type="ARBA" id="ARBA00004651"/>
    </source>
</evidence>
<keyword evidence="3" id="KW-0808">Transferase</keyword>
<evidence type="ECO:0000313" key="9">
    <source>
        <dbReference type="EMBL" id="MCG7274967.1"/>
    </source>
</evidence>
<keyword evidence="5 8" id="KW-1133">Transmembrane helix</keyword>
<evidence type="ECO:0000256" key="3">
    <source>
        <dbReference type="ARBA" id="ARBA00022679"/>
    </source>
</evidence>
<evidence type="ECO:0000256" key="7">
    <source>
        <dbReference type="ARBA" id="ARBA00024033"/>
    </source>
</evidence>
<dbReference type="EMBL" id="JAKRDF010000001">
    <property type="protein sequence ID" value="MCG7274967.1"/>
    <property type="molecule type" value="Genomic_DNA"/>
</dbReference>
<keyword evidence="6 8" id="KW-0472">Membrane</keyword>
<keyword evidence="10" id="KW-1185">Reference proteome</keyword>
<evidence type="ECO:0000256" key="2">
    <source>
        <dbReference type="ARBA" id="ARBA00022475"/>
    </source>
</evidence>